<protein>
    <submittedName>
        <fullName evidence="1">Uncharacterized protein</fullName>
    </submittedName>
</protein>
<dbReference type="Pfam" id="PF10986">
    <property type="entry name" value="ZrgA"/>
    <property type="match status" value="1"/>
</dbReference>
<accession>A0A7W4W9X9</accession>
<dbReference type="Proteomes" id="UP000535937">
    <property type="component" value="Unassembled WGS sequence"/>
</dbReference>
<evidence type="ECO:0000313" key="1">
    <source>
        <dbReference type="EMBL" id="MBB3059828.1"/>
    </source>
</evidence>
<dbReference type="AlphaFoldDB" id="A0A7W4W9X9"/>
<keyword evidence="2" id="KW-1185">Reference proteome</keyword>
<sequence length="72" mass="7765">MPHGKGAGSQKGHASFRASYRFQCDNLARLDTIGVALFASFPGIHRIAVQWLAPEGQGATSLTARNNQLQLK</sequence>
<dbReference type="InterPro" id="IPR021253">
    <property type="entry name" value="ZrgA-like"/>
</dbReference>
<reference evidence="1 2" key="1">
    <citation type="submission" date="2020-08" db="EMBL/GenBank/DDBJ databases">
        <title>Genomic Encyclopedia of Type Strains, Phase III (KMG-III): the genomes of soil and plant-associated and newly described type strains.</title>
        <authorList>
            <person name="Whitman W."/>
        </authorList>
    </citation>
    <scope>NUCLEOTIDE SEQUENCE [LARGE SCALE GENOMIC DNA]</scope>
    <source>
        <strain evidence="1 2">CECT 8799</strain>
    </source>
</reference>
<proteinExistence type="predicted"/>
<evidence type="ECO:0000313" key="2">
    <source>
        <dbReference type="Proteomes" id="UP000535937"/>
    </source>
</evidence>
<name>A0A7W4W9X9_9GAMM</name>
<gene>
    <name evidence="1" type="ORF">FHS09_000636</name>
</gene>
<dbReference type="EMBL" id="JACHWZ010000002">
    <property type="protein sequence ID" value="MBB3059828.1"/>
    <property type="molecule type" value="Genomic_DNA"/>
</dbReference>
<dbReference type="RefSeq" id="WP_183456581.1">
    <property type="nucleotide sequence ID" value="NZ_JACHWZ010000002.1"/>
</dbReference>
<comment type="caution">
    <text evidence="1">The sequence shown here is derived from an EMBL/GenBank/DDBJ whole genome shotgun (WGS) entry which is preliminary data.</text>
</comment>
<organism evidence="1 2">
    <name type="scientific">Microbulbifer rhizosphaerae</name>
    <dbReference type="NCBI Taxonomy" id="1562603"/>
    <lineage>
        <taxon>Bacteria</taxon>
        <taxon>Pseudomonadati</taxon>
        <taxon>Pseudomonadota</taxon>
        <taxon>Gammaproteobacteria</taxon>
        <taxon>Cellvibrionales</taxon>
        <taxon>Microbulbiferaceae</taxon>
        <taxon>Microbulbifer</taxon>
    </lineage>
</organism>